<gene>
    <name evidence="1" type="ordered locus">Npun_F1671</name>
</gene>
<dbReference type="EMBL" id="CP001037">
    <property type="protein sequence ID" value="ACC80343.1"/>
    <property type="molecule type" value="Genomic_DNA"/>
</dbReference>
<keyword evidence="2" id="KW-1185">Reference proteome</keyword>
<dbReference type="Proteomes" id="UP000001191">
    <property type="component" value="Chromosome"/>
</dbReference>
<dbReference type="OrthoDB" id="508746at2"/>
<protein>
    <submittedName>
        <fullName evidence="1">Uncharacterized protein</fullName>
    </submittedName>
</protein>
<dbReference type="STRING" id="63737.Npun_F1671"/>
<sequence>MKINPDGSIDLEPGKDYVQVGQTTQYHGANRWYKKRTFSSQYAESSGSDGKTLLGKLLGGLKRLGGFALSIANALGIQISWTSLWQFCQMTSYTIYNFDWNQSDEQLKSQIEAINGMIANLAGYILGDVSIRVVTVAVIDGVPIRYPIIPARLAVEIAREKIAVIKGDIKHTAGKNIENQFKFGIQLIGQLGAQNLFYQSILSLRSLKAFGLEPVEKSGERWSFATEVDKRIQSIKPKVLQEFVKGYLGGLENAFWDQGYILSMGLDDIWAMDDLRHEVNDGDQKAVRINPDP</sequence>
<reference evidence="1 2" key="2">
    <citation type="journal article" date="2013" name="Plant Physiol.">
        <title>A Nostoc punctiforme Sugar Transporter Necessary to Establish a Cyanobacterium-Plant Symbiosis.</title>
        <authorList>
            <person name="Ekman M."/>
            <person name="Picossi S."/>
            <person name="Campbell E.L."/>
            <person name="Meeks J.C."/>
            <person name="Flores E."/>
        </authorList>
    </citation>
    <scope>NUCLEOTIDE SEQUENCE [LARGE SCALE GENOMIC DNA]</scope>
    <source>
        <strain evidence="2">ATCC 29133 / PCC 73102</strain>
    </source>
</reference>
<accession>B2J1I2</accession>
<evidence type="ECO:0000313" key="2">
    <source>
        <dbReference type="Proteomes" id="UP000001191"/>
    </source>
</evidence>
<dbReference type="HOGENOM" id="CLU_949403_0_0_3"/>
<organism evidence="1 2">
    <name type="scientific">Nostoc punctiforme (strain ATCC 29133 / PCC 73102)</name>
    <dbReference type="NCBI Taxonomy" id="63737"/>
    <lineage>
        <taxon>Bacteria</taxon>
        <taxon>Bacillati</taxon>
        <taxon>Cyanobacteriota</taxon>
        <taxon>Cyanophyceae</taxon>
        <taxon>Nostocales</taxon>
        <taxon>Nostocaceae</taxon>
        <taxon>Nostoc</taxon>
    </lineage>
</organism>
<dbReference type="AlphaFoldDB" id="B2J1I2"/>
<proteinExistence type="predicted"/>
<reference evidence="2" key="1">
    <citation type="submission" date="2008-04" db="EMBL/GenBank/DDBJ databases">
        <title>Complete sequence of chromosome of Nostoc punctiforme ATCC 29133.</title>
        <authorList>
            <consortium name="US DOE Joint Genome Institute"/>
            <person name="Copeland A."/>
            <person name="Lucas S."/>
            <person name="Lapidus A."/>
            <person name="Glavina del Rio T."/>
            <person name="Dalin E."/>
            <person name="Tice H."/>
            <person name="Pitluck S."/>
            <person name="Chain P."/>
            <person name="Malfatti S."/>
            <person name="Shin M."/>
            <person name="Vergez L."/>
            <person name="Schmutz J."/>
            <person name="Larimer F."/>
            <person name="Land M."/>
            <person name="Hauser L."/>
            <person name="Kyrpides N."/>
            <person name="Kim E."/>
            <person name="Meeks J.C."/>
            <person name="Elhai J."/>
            <person name="Campbell E.L."/>
            <person name="Thiel T."/>
            <person name="Longmire J."/>
            <person name="Potts M."/>
            <person name="Atlas R."/>
        </authorList>
    </citation>
    <scope>NUCLEOTIDE SEQUENCE [LARGE SCALE GENOMIC DNA]</scope>
    <source>
        <strain evidence="2">ATCC 29133 / PCC 73102</strain>
    </source>
</reference>
<evidence type="ECO:0000313" key="1">
    <source>
        <dbReference type="EMBL" id="ACC80343.1"/>
    </source>
</evidence>
<dbReference type="eggNOG" id="ENOG5030Q2T">
    <property type="taxonomic scope" value="Bacteria"/>
</dbReference>
<dbReference type="EnsemblBacteria" id="ACC80343">
    <property type="protein sequence ID" value="ACC80343"/>
    <property type="gene ID" value="Npun_F1671"/>
</dbReference>
<dbReference type="KEGG" id="npu:Npun_F1671"/>
<name>B2J1I2_NOSP7</name>
<dbReference type="RefSeq" id="WP_012408361.1">
    <property type="nucleotide sequence ID" value="NC_010628.1"/>
</dbReference>